<evidence type="ECO:0000313" key="2">
    <source>
        <dbReference type="EMBL" id="MFC0081398.1"/>
    </source>
</evidence>
<dbReference type="InterPro" id="IPR012861">
    <property type="entry name" value="DUF1634"/>
</dbReference>
<evidence type="ECO:0000256" key="1">
    <source>
        <dbReference type="SAM" id="Phobius"/>
    </source>
</evidence>
<proteinExistence type="predicted"/>
<protein>
    <submittedName>
        <fullName evidence="2">DUF1634 domain-containing protein</fullName>
    </submittedName>
</protein>
<dbReference type="EMBL" id="JBHLYQ010000029">
    <property type="protein sequence ID" value="MFC0081398.1"/>
    <property type="molecule type" value="Genomic_DNA"/>
</dbReference>
<keyword evidence="3" id="KW-1185">Reference proteome</keyword>
<evidence type="ECO:0000313" key="3">
    <source>
        <dbReference type="Proteomes" id="UP001589788"/>
    </source>
</evidence>
<name>A0ABV6C128_9ACTN</name>
<organism evidence="2 3">
    <name type="scientific">Aciditerrimonas ferrireducens</name>
    <dbReference type="NCBI Taxonomy" id="667306"/>
    <lineage>
        <taxon>Bacteria</taxon>
        <taxon>Bacillati</taxon>
        <taxon>Actinomycetota</taxon>
        <taxon>Acidimicrobiia</taxon>
        <taxon>Acidimicrobiales</taxon>
        <taxon>Acidimicrobiaceae</taxon>
        <taxon>Aciditerrimonas</taxon>
    </lineage>
</organism>
<feature type="transmembrane region" description="Helical" evidence="1">
    <location>
        <begin position="96"/>
        <end position="121"/>
    </location>
</feature>
<keyword evidence="1" id="KW-0472">Membrane</keyword>
<reference evidence="2 3" key="1">
    <citation type="submission" date="2024-09" db="EMBL/GenBank/DDBJ databases">
        <authorList>
            <person name="Sun Q."/>
            <person name="Mori K."/>
        </authorList>
    </citation>
    <scope>NUCLEOTIDE SEQUENCE [LARGE SCALE GENOMIC DNA]</scope>
    <source>
        <strain evidence="2 3">JCM 15389</strain>
    </source>
</reference>
<keyword evidence="1" id="KW-1133">Transmembrane helix</keyword>
<dbReference type="RefSeq" id="WP_377788604.1">
    <property type="nucleotide sequence ID" value="NZ_JBHLYQ010000029.1"/>
</dbReference>
<gene>
    <name evidence="2" type="ORF">ACFFRE_04425</name>
</gene>
<feature type="transmembrane region" description="Helical" evidence="1">
    <location>
        <begin position="127"/>
        <end position="146"/>
    </location>
</feature>
<dbReference type="Pfam" id="PF07843">
    <property type="entry name" value="DUF1634"/>
    <property type="match status" value="1"/>
</dbReference>
<comment type="caution">
    <text evidence="2">The sequence shown here is derived from an EMBL/GenBank/DDBJ whole genome shotgun (WGS) entry which is preliminary data.</text>
</comment>
<keyword evidence="1" id="KW-0812">Transmembrane</keyword>
<sequence>MAAAEGAAPGGSPSDIPDDPVLHKLETVVSWVLRIGVVLAVAIVLAGLIMTFLNHPDYSRLTHGVRYQTLTSPHSPFPHTVGQLGRALAAGEGRGVIVLGLVVLLATPVLRVAVGVVGYAIERDWKMTAATAFVLCVLLFSIIFVGR</sequence>
<feature type="transmembrane region" description="Helical" evidence="1">
    <location>
        <begin position="31"/>
        <end position="53"/>
    </location>
</feature>
<dbReference type="Proteomes" id="UP001589788">
    <property type="component" value="Unassembled WGS sequence"/>
</dbReference>
<accession>A0ABV6C128</accession>